<gene>
    <name evidence="1" type="ORF">VAT7223_02737</name>
</gene>
<reference evidence="2" key="1">
    <citation type="submission" date="2016-06" db="EMBL/GenBank/DDBJ databases">
        <authorList>
            <person name="Rodrigo-Torres Lidia"/>
            <person name="Arahal R.David."/>
        </authorList>
    </citation>
    <scope>NUCLEOTIDE SEQUENCE [LARGE SCALE GENOMIC DNA]</scope>
    <source>
        <strain evidence="2">CECT 7223</strain>
    </source>
</reference>
<accession>A0A1C3IW00</accession>
<evidence type="ECO:0000313" key="2">
    <source>
        <dbReference type="Proteomes" id="UP000092876"/>
    </source>
</evidence>
<name>A0A1C3IW00_9VIBR</name>
<dbReference type="Proteomes" id="UP000092876">
    <property type="component" value="Unassembled WGS sequence"/>
</dbReference>
<proteinExistence type="predicted"/>
<organism evidence="1 2">
    <name type="scientific">Vibrio atlanticus</name>
    <dbReference type="NCBI Taxonomy" id="693153"/>
    <lineage>
        <taxon>Bacteria</taxon>
        <taxon>Pseudomonadati</taxon>
        <taxon>Pseudomonadota</taxon>
        <taxon>Gammaproteobacteria</taxon>
        <taxon>Vibrionales</taxon>
        <taxon>Vibrionaceae</taxon>
        <taxon>Vibrio</taxon>
    </lineage>
</organism>
<protein>
    <submittedName>
        <fullName evidence="1">Uncharacterized protein</fullName>
    </submittedName>
</protein>
<evidence type="ECO:0000313" key="1">
    <source>
        <dbReference type="EMBL" id="SBS65498.1"/>
    </source>
</evidence>
<sequence length="176" mass="20194">MDTADLIINFSAGDFENAYRGLLPKGEYWQDTENVELANTIKGMAKDFKQTHDDIELSLLTEFEEQQFGWKISDYQRLLMTMGSKGVVFDEVANPNLIKINLFSYNNDAAFKALEEKRLPHTEFHWIYPFDANTQFELATALTMKPEFSSQLELEAEAPFLCCTAITWQLEIGDTV</sequence>
<dbReference type="RefSeq" id="WP_065679526.1">
    <property type="nucleotide sequence ID" value="NZ_AP025460.1"/>
</dbReference>
<dbReference type="EMBL" id="FLQP01000039">
    <property type="protein sequence ID" value="SBS65498.1"/>
    <property type="molecule type" value="Genomic_DNA"/>
</dbReference>
<dbReference type="GeneID" id="94231717"/>
<dbReference type="AlphaFoldDB" id="A0A1C3IW00"/>